<comment type="function">
    <text evidence="2">Antitoxin component of a type II toxin-antitoxin (TA) system.</text>
</comment>
<gene>
    <name evidence="3" type="ORF">SAMN02746062_00476</name>
</gene>
<dbReference type="RefSeq" id="WP_097113561.1">
    <property type="nucleotide sequence ID" value="NZ_CP083931.1"/>
</dbReference>
<protein>
    <recommendedName>
        <fullName evidence="2">Antitoxin</fullName>
    </recommendedName>
</protein>
<evidence type="ECO:0000256" key="2">
    <source>
        <dbReference type="RuleBase" id="RU362080"/>
    </source>
</evidence>
<dbReference type="AlphaFoldDB" id="A0A286E566"/>
<evidence type="ECO:0000313" key="4">
    <source>
        <dbReference type="Proteomes" id="UP000219669"/>
    </source>
</evidence>
<dbReference type="SUPFAM" id="SSF143120">
    <property type="entry name" value="YefM-like"/>
    <property type="match status" value="1"/>
</dbReference>
<dbReference type="EMBL" id="OCNF01000003">
    <property type="protein sequence ID" value="SOD66033.1"/>
    <property type="molecule type" value="Genomic_DNA"/>
</dbReference>
<dbReference type="PANTHER" id="PTHR33713">
    <property type="entry name" value="ANTITOXIN YAFN-RELATED"/>
    <property type="match status" value="1"/>
</dbReference>
<dbReference type="NCBIfam" id="NF008499">
    <property type="entry name" value="PRK11409.1"/>
    <property type="match status" value="1"/>
</dbReference>
<dbReference type="InterPro" id="IPR051405">
    <property type="entry name" value="phD/YefM_antitoxin"/>
</dbReference>
<proteinExistence type="inferred from homology"/>
<dbReference type="Proteomes" id="UP000219669">
    <property type="component" value="Unassembled WGS sequence"/>
</dbReference>
<dbReference type="NCBIfam" id="TIGR01552">
    <property type="entry name" value="phd_fam"/>
    <property type="match status" value="1"/>
</dbReference>
<name>A0A286E566_9NEIS</name>
<organism evidence="3 4">
    <name type="scientific">Alysiella filiformis DSM 16848</name>
    <dbReference type="NCBI Taxonomy" id="1120981"/>
    <lineage>
        <taxon>Bacteria</taxon>
        <taxon>Pseudomonadati</taxon>
        <taxon>Pseudomonadota</taxon>
        <taxon>Betaproteobacteria</taxon>
        <taxon>Neisseriales</taxon>
        <taxon>Neisseriaceae</taxon>
        <taxon>Alysiella</taxon>
    </lineage>
</organism>
<evidence type="ECO:0000256" key="1">
    <source>
        <dbReference type="ARBA" id="ARBA00009981"/>
    </source>
</evidence>
<sequence>MHTLSYSEARQNLAKTMQEVVQNHEPVLITRTKNNEDCVLMSLAHYRSLEETAYLLRSPVNAQRLNQAIQQLKNGNGMERELSE</sequence>
<dbReference type="Pfam" id="PF02604">
    <property type="entry name" value="PhdYeFM_antitox"/>
    <property type="match status" value="1"/>
</dbReference>
<reference evidence="3 4" key="1">
    <citation type="submission" date="2017-09" db="EMBL/GenBank/DDBJ databases">
        <authorList>
            <person name="Ehlers B."/>
            <person name="Leendertz F.H."/>
        </authorList>
    </citation>
    <scope>NUCLEOTIDE SEQUENCE [LARGE SCALE GENOMIC DNA]</scope>
    <source>
        <strain evidence="3 4">DSM 16848</strain>
    </source>
</reference>
<dbReference type="PANTHER" id="PTHR33713:SF6">
    <property type="entry name" value="ANTITOXIN YEFM"/>
    <property type="match status" value="1"/>
</dbReference>
<keyword evidence="4" id="KW-1185">Reference proteome</keyword>
<dbReference type="Gene3D" id="6.10.250.330">
    <property type="match status" value="1"/>
</dbReference>
<accession>A0A286E566</accession>
<evidence type="ECO:0000313" key="3">
    <source>
        <dbReference type="EMBL" id="SOD66033.1"/>
    </source>
</evidence>
<dbReference type="Gene3D" id="3.40.1620.10">
    <property type="entry name" value="YefM-like domain"/>
    <property type="match status" value="1"/>
</dbReference>
<dbReference type="InterPro" id="IPR036165">
    <property type="entry name" value="YefM-like_sf"/>
</dbReference>
<comment type="similarity">
    <text evidence="1 2">Belongs to the phD/YefM antitoxin family.</text>
</comment>
<dbReference type="InterPro" id="IPR006442">
    <property type="entry name" value="Antitoxin_Phd/YefM"/>
</dbReference>
<dbReference type="OrthoDB" id="9802003at2"/>